<evidence type="ECO:0000313" key="3">
    <source>
        <dbReference type="EMBL" id="MDA5400183.1"/>
    </source>
</evidence>
<dbReference type="InterPro" id="IPR021136">
    <property type="entry name" value="Flagellar_hook_control-like_C"/>
</dbReference>
<sequence length="484" mass="49438">MNSNPMSGPAKGAADTVAFAGKDRPKGHKALPAEDDQGRTFGAAVVEAGKKSAGKAKGLATGIKADAENIAAGGPAVRPEGLQKGERPSLSRPIELPVLRKSMPGEAAAKTDDNSAQVTAVQAGGEDLPVDAKTADMPENQPATKEQVLQEARPIEAAGAETDNPTPAQRAEKLTVEAAVTRPSAAEQAAGAMAVQASPARQHNGRSGEAANQANTNTALASNAGTPERDVQPHVAPRDASARGEQNAGHTGNGKPGPDIFGFAAERQASKFSGTAMPQPAADASPTPSPSTVTVVEARQFVGLSVTQSSAASVVNAIASEGQWGSALRGTESVSATTLNATQNTVNTLKIQLKPAELGAVDATLKLSGGRLVVELNAQTLEAYRHLSDSQQHILKSLKGQGYAVEQISVQHTVQDRGVTQQSSQSAGLGTGDSANQSGQNSSADNGGGSRPGRQEEHAHGDRPAGHEAADDDPHRVVSDAVYL</sequence>
<protein>
    <submittedName>
        <fullName evidence="3">Flagellar hook-length control protein FliK</fullName>
    </submittedName>
</protein>
<feature type="compositionally biased region" description="Basic and acidic residues" evidence="1">
    <location>
        <begin position="227"/>
        <end position="242"/>
    </location>
</feature>
<feature type="region of interest" description="Disordered" evidence="1">
    <location>
        <begin position="272"/>
        <end position="291"/>
    </location>
</feature>
<organism evidence="3 4">
    <name type="scientific">Hoeflea prorocentri</name>
    <dbReference type="NCBI Taxonomy" id="1922333"/>
    <lineage>
        <taxon>Bacteria</taxon>
        <taxon>Pseudomonadati</taxon>
        <taxon>Pseudomonadota</taxon>
        <taxon>Alphaproteobacteria</taxon>
        <taxon>Hyphomicrobiales</taxon>
        <taxon>Rhizobiaceae</taxon>
        <taxon>Hoeflea</taxon>
    </lineage>
</organism>
<accession>A0A9X3UJ89</accession>
<evidence type="ECO:0000259" key="2">
    <source>
        <dbReference type="Pfam" id="PF02120"/>
    </source>
</evidence>
<feature type="region of interest" description="Disordered" evidence="1">
    <location>
        <begin position="73"/>
        <end position="261"/>
    </location>
</feature>
<feature type="compositionally biased region" description="Low complexity" evidence="1">
    <location>
        <begin position="210"/>
        <end position="226"/>
    </location>
</feature>
<feature type="region of interest" description="Disordered" evidence="1">
    <location>
        <begin position="415"/>
        <end position="484"/>
    </location>
</feature>
<dbReference type="Pfam" id="PF02120">
    <property type="entry name" value="Flg_hook"/>
    <property type="match status" value="1"/>
</dbReference>
<dbReference type="Proteomes" id="UP001151234">
    <property type="component" value="Unassembled WGS sequence"/>
</dbReference>
<dbReference type="Gene3D" id="3.30.750.140">
    <property type="match status" value="1"/>
</dbReference>
<feature type="compositionally biased region" description="Polar residues" evidence="1">
    <location>
        <begin position="415"/>
        <end position="445"/>
    </location>
</feature>
<feature type="compositionally biased region" description="Low complexity" evidence="1">
    <location>
        <begin position="183"/>
        <end position="200"/>
    </location>
</feature>
<dbReference type="EMBL" id="JAPJZI010000001">
    <property type="protein sequence ID" value="MDA5400183.1"/>
    <property type="molecule type" value="Genomic_DNA"/>
</dbReference>
<feature type="compositionally biased region" description="Basic and acidic residues" evidence="1">
    <location>
        <begin position="453"/>
        <end position="478"/>
    </location>
</feature>
<dbReference type="CDD" id="cd17470">
    <property type="entry name" value="T3SS_Flik_C"/>
    <property type="match status" value="1"/>
</dbReference>
<keyword evidence="4" id="KW-1185">Reference proteome</keyword>
<feature type="region of interest" description="Disordered" evidence="1">
    <location>
        <begin position="1"/>
        <end position="36"/>
    </location>
</feature>
<dbReference type="AlphaFoldDB" id="A0A9X3UJ89"/>
<evidence type="ECO:0000313" key="4">
    <source>
        <dbReference type="Proteomes" id="UP001151234"/>
    </source>
</evidence>
<keyword evidence="3" id="KW-0969">Cilium</keyword>
<evidence type="ECO:0000256" key="1">
    <source>
        <dbReference type="SAM" id="MobiDB-lite"/>
    </source>
</evidence>
<feature type="domain" description="Flagellar hook-length control protein-like C-terminal" evidence="2">
    <location>
        <begin position="341"/>
        <end position="416"/>
    </location>
</feature>
<comment type="caution">
    <text evidence="3">The sequence shown here is derived from an EMBL/GenBank/DDBJ whole genome shotgun (WGS) entry which is preliminary data.</text>
</comment>
<keyword evidence="3" id="KW-0282">Flagellum</keyword>
<reference evidence="3" key="1">
    <citation type="submission" date="2022-11" db="EMBL/GenBank/DDBJ databases">
        <title>Draft genome sequence of Hoeflea poritis E7-10 and Hoeflea prorocentri PM5-8, separated from scleractinian coral Porites lutea and marine dinoflagellate.</title>
        <authorList>
            <person name="Zhang G."/>
            <person name="Wei Q."/>
            <person name="Cai L."/>
        </authorList>
    </citation>
    <scope>NUCLEOTIDE SEQUENCE</scope>
    <source>
        <strain evidence="3">PM5-8</strain>
    </source>
</reference>
<name>A0A9X3UJ89_9HYPH</name>
<gene>
    <name evidence="3" type="ORF">OQ273_16510</name>
</gene>
<keyword evidence="3" id="KW-0966">Cell projection</keyword>
<dbReference type="RefSeq" id="WP_267991600.1">
    <property type="nucleotide sequence ID" value="NZ_JAPJZI010000001.1"/>
</dbReference>
<proteinExistence type="predicted"/>
<dbReference type="InterPro" id="IPR038610">
    <property type="entry name" value="FliK-like_C_sf"/>
</dbReference>